<accession>A0AAX6MJ75</accession>
<gene>
    <name evidence="2" type="ORF">Daesc_006765</name>
</gene>
<evidence type="ECO:0000313" key="3">
    <source>
        <dbReference type="Proteomes" id="UP001369815"/>
    </source>
</evidence>
<feature type="compositionally biased region" description="Acidic residues" evidence="1">
    <location>
        <begin position="316"/>
        <end position="326"/>
    </location>
</feature>
<name>A0AAX6MJ75_9PEZI</name>
<feature type="compositionally biased region" description="Acidic residues" evidence="1">
    <location>
        <begin position="252"/>
        <end position="263"/>
    </location>
</feature>
<dbReference type="Proteomes" id="UP001369815">
    <property type="component" value="Unassembled WGS sequence"/>
</dbReference>
<comment type="caution">
    <text evidence="2">The sequence shown here is derived from an EMBL/GenBank/DDBJ whole genome shotgun (WGS) entry which is preliminary data.</text>
</comment>
<protein>
    <submittedName>
        <fullName evidence="2">Uncharacterized protein</fullName>
    </submittedName>
</protein>
<proteinExistence type="predicted"/>
<feature type="compositionally biased region" description="Basic and acidic residues" evidence="1">
    <location>
        <begin position="121"/>
        <end position="131"/>
    </location>
</feature>
<feature type="region of interest" description="Disordered" evidence="1">
    <location>
        <begin position="117"/>
        <end position="326"/>
    </location>
</feature>
<evidence type="ECO:0000256" key="1">
    <source>
        <dbReference type="SAM" id="MobiDB-lite"/>
    </source>
</evidence>
<feature type="compositionally biased region" description="Acidic residues" evidence="1">
    <location>
        <begin position="167"/>
        <end position="179"/>
    </location>
</feature>
<feature type="compositionally biased region" description="Pro residues" evidence="1">
    <location>
        <begin position="265"/>
        <end position="277"/>
    </location>
</feature>
<sequence length="326" mass="35014">MPPTRGRVNFKTYETSTRLLAAVVASLEGKVKLDYDVIAILVGGGATEYAIEHRMRPIKQLGKLQVDWLLNKRKDPGELPIENGEIQKLFGESTVAGIQWQMRDVKALGRAQRQAIQENKNPWDVKIDAPTRTKASAASTPTSRGGRTPSTAASSKRKRGPKRVTMSEEDTGLDSAETDYDGKDIRSDDDDILQVTPTPKRRNITAAVNGGNVNNTATPASTKNNSTGGSGGKNVSRSLFGNGINSARPNFDDDEIQIVDLSEDTPPPAPAPAPAPAPSTRAPIVKTDPDSDLVSEESSPVRERHSNPYASGSGVFDDDELVDGEV</sequence>
<dbReference type="AlphaFoldDB" id="A0AAX6MJ75"/>
<reference evidence="2 3" key="1">
    <citation type="journal article" date="2024" name="Front Chem Biol">
        <title>Unveiling the potential of Daldinia eschscholtzii MFLUCC 19-0629 through bioactivity and bioinformatics studies for enhanced sustainable agriculture production.</title>
        <authorList>
            <person name="Brooks S."/>
            <person name="Weaver J.A."/>
            <person name="Klomchit A."/>
            <person name="Alharthi S.A."/>
            <person name="Onlamun T."/>
            <person name="Nurani R."/>
            <person name="Vong T.K."/>
            <person name="Alberti F."/>
            <person name="Greco C."/>
        </authorList>
    </citation>
    <scope>NUCLEOTIDE SEQUENCE [LARGE SCALE GENOMIC DNA]</scope>
    <source>
        <strain evidence="2">MFLUCC 19-0629</strain>
    </source>
</reference>
<organism evidence="2 3">
    <name type="scientific">Daldinia eschscholtzii</name>
    <dbReference type="NCBI Taxonomy" id="292717"/>
    <lineage>
        <taxon>Eukaryota</taxon>
        <taxon>Fungi</taxon>
        <taxon>Dikarya</taxon>
        <taxon>Ascomycota</taxon>
        <taxon>Pezizomycotina</taxon>
        <taxon>Sordariomycetes</taxon>
        <taxon>Xylariomycetidae</taxon>
        <taxon>Xylariales</taxon>
        <taxon>Hypoxylaceae</taxon>
        <taxon>Daldinia</taxon>
    </lineage>
</organism>
<evidence type="ECO:0000313" key="2">
    <source>
        <dbReference type="EMBL" id="KAK6952231.1"/>
    </source>
</evidence>
<dbReference type="EMBL" id="JBANMG010000006">
    <property type="protein sequence ID" value="KAK6952231.1"/>
    <property type="molecule type" value="Genomic_DNA"/>
</dbReference>
<keyword evidence="3" id="KW-1185">Reference proteome</keyword>
<feature type="compositionally biased region" description="Low complexity" evidence="1">
    <location>
        <begin position="205"/>
        <end position="227"/>
    </location>
</feature>
<feature type="compositionally biased region" description="Polar residues" evidence="1">
    <location>
        <begin position="133"/>
        <end position="154"/>
    </location>
</feature>
<feature type="compositionally biased region" description="Polar residues" evidence="1">
    <location>
        <begin position="235"/>
        <end position="248"/>
    </location>
</feature>